<dbReference type="GeneID" id="59321072"/>
<dbReference type="RefSeq" id="XP_036536514.1">
    <property type="nucleotide sequence ID" value="XM_036686354.1"/>
</dbReference>
<dbReference type="Proteomes" id="UP000547976">
    <property type="component" value="Unassembled WGS sequence"/>
</dbReference>
<organism evidence="1 2">
    <name type="scientific">Gibberella subglutinans</name>
    <name type="common">Fusarium subglutinans</name>
    <dbReference type="NCBI Taxonomy" id="42677"/>
    <lineage>
        <taxon>Eukaryota</taxon>
        <taxon>Fungi</taxon>
        <taxon>Dikarya</taxon>
        <taxon>Ascomycota</taxon>
        <taxon>Pezizomycotina</taxon>
        <taxon>Sordariomycetes</taxon>
        <taxon>Hypocreomycetidae</taxon>
        <taxon>Hypocreales</taxon>
        <taxon>Nectriaceae</taxon>
        <taxon>Fusarium</taxon>
        <taxon>Fusarium fujikuroi species complex</taxon>
    </lineage>
</organism>
<name>A0A8H5UY85_GIBSU</name>
<reference evidence="1 2" key="1">
    <citation type="submission" date="2020-05" db="EMBL/GenBank/DDBJ databases">
        <title>Identification and distribution of gene clusters putatively required for synthesis of sphingolipid metabolism inhibitors in phylogenetically diverse species of the filamentous fungus Fusarium.</title>
        <authorList>
            <person name="Kim H.-S."/>
            <person name="Busman M."/>
            <person name="Brown D.W."/>
            <person name="Divon H."/>
            <person name="Uhlig S."/>
            <person name="Proctor R.H."/>
        </authorList>
    </citation>
    <scope>NUCLEOTIDE SEQUENCE [LARGE SCALE GENOMIC DNA]</scope>
    <source>
        <strain evidence="1 2">NRRL 66333</strain>
    </source>
</reference>
<proteinExistence type="predicted"/>
<gene>
    <name evidence="1" type="ORF">FSUBG_7992</name>
</gene>
<dbReference type="AlphaFoldDB" id="A0A8H5UY85"/>
<comment type="caution">
    <text evidence="1">The sequence shown here is derived from an EMBL/GenBank/DDBJ whole genome shotgun (WGS) entry which is preliminary data.</text>
</comment>
<protein>
    <submittedName>
        <fullName evidence="1">Uncharacterized protein</fullName>
    </submittedName>
</protein>
<evidence type="ECO:0000313" key="2">
    <source>
        <dbReference type="Proteomes" id="UP000547976"/>
    </source>
</evidence>
<keyword evidence="2" id="KW-1185">Reference proteome</keyword>
<evidence type="ECO:0000313" key="1">
    <source>
        <dbReference type="EMBL" id="KAF5601820.1"/>
    </source>
</evidence>
<sequence>MEHLRLDPLTASMYEQAIYDGSYIIGRLGYGELRETSQYELDYWVAKGRVQDSGHVKIGTTERNKNGSFLFTSTHRNGSSAKSLLAVRILTLTETGSTDTTSLAARCFITYQEPSRDARACFLEYCEHSPPGSGLFISPHVKNDLTTAIYGVTYMKGSRELHNDVVPLHKAADIFDDEDATISPAAGVENKTNLNKDVVISAI</sequence>
<accession>A0A8H5UY85</accession>
<dbReference type="EMBL" id="JAAOAV010000106">
    <property type="protein sequence ID" value="KAF5601820.1"/>
    <property type="molecule type" value="Genomic_DNA"/>
</dbReference>